<evidence type="ECO:0000256" key="4">
    <source>
        <dbReference type="PROSITE-ProRule" id="PRU00433"/>
    </source>
</evidence>
<evidence type="ECO:0000313" key="8">
    <source>
        <dbReference type="EMBL" id="KYG04308.1"/>
    </source>
</evidence>
<evidence type="ECO:0000256" key="2">
    <source>
        <dbReference type="ARBA" id="ARBA00022723"/>
    </source>
</evidence>
<dbReference type="SUPFAM" id="SSF46626">
    <property type="entry name" value="Cytochrome c"/>
    <property type="match status" value="1"/>
</dbReference>
<keyword evidence="3 4" id="KW-0408">Iron</keyword>
<dbReference type="GO" id="GO:0020037">
    <property type="term" value="F:heme binding"/>
    <property type="evidence" value="ECO:0007669"/>
    <property type="project" value="InterPro"/>
</dbReference>
<evidence type="ECO:0000259" key="6">
    <source>
        <dbReference type="PROSITE" id="PS51007"/>
    </source>
</evidence>
<reference evidence="9 10" key="1">
    <citation type="submission" date="2014-02" db="EMBL/GenBank/DDBJ databases">
        <title>The small core and large imbalanced accessory genome model reveals a collaborative survival strategy of Sorangium cellulosum strains in nature.</title>
        <authorList>
            <person name="Han K."/>
            <person name="Peng R."/>
            <person name="Blom J."/>
            <person name="Li Y.-Z."/>
        </authorList>
    </citation>
    <scope>NUCLEOTIDE SEQUENCE [LARGE SCALE GENOMIC DNA]</scope>
    <source>
        <strain evidence="8 9">So0007-03</strain>
        <strain evidence="7 10">So0157-18</strain>
    </source>
</reference>
<dbReference type="EMBL" id="JELX01001165">
    <property type="protein sequence ID" value="KYF59860.1"/>
    <property type="molecule type" value="Genomic_DNA"/>
</dbReference>
<keyword evidence="2 4" id="KW-0479">Metal-binding</keyword>
<evidence type="ECO:0000313" key="7">
    <source>
        <dbReference type="EMBL" id="KYF59860.1"/>
    </source>
</evidence>
<proteinExistence type="predicted"/>
<feature type="region of interest" description="Disordered" evidence="5">
    <location>
        <begin position="31"/>
        <end position="59"/>
    </location>
</feature>
<dbReference type="EMBL" id="JEME01002434">
    <property type="protein sequence ID" value="KYG04308.1"/>
    <property type="molecule type" value="Genomic_DNA"/>
</dbReference>
<gene>
    <name evidence="7" type="ORF">BE04_47820</name>
    <name evidence="8" type="ORF">BE21_47475</name>
</gene>
<comment type="caution">
    <text evidence="7">The sequence shown here is derived from an EMBL/GenBank/DDBJ whole genome shotgun (WGS) entry which is preliminary data.</text>
</comment>
<dbReference type="Gene3D" id="1.10.760.10">
    <property type="entry name" value="Cytochrome c-like domain"/>
    <property type="match status" value="1"/>
</dbReference>
<feature type="compositionally biased region" description="Basic and acidic residues" evidence="5">
    <location>
        <begin position="31"/>
        <end position="42"/>
    </location>
</feature>
<organism evidence="7 10">
    <name type="scientific">Sorangium cellulosum</name>
    <name type="common">Polyangium cellulosum</name>
    <dbReference type="NCBI Taxonomy" id="56"/>
    <lineage>
        <taxon>Bacteria</taxon>
        <taxon>Pseudomonadati</taxon>
        <taxon>Myxococcota</taxon>
        <taxon>Polyangia</taxon>
        <taxon>Polyangiales</taxon>
        <taxon>Polyangiaceae</taxon>
        <taxon>Sorangium</taxon>
    </lineage>
</organism>
<dbReference type="PROSITE" id="PS51007">
    <property type="entry name" value="CYTC"/>
    <property type="match status" value="1"/>
</dbReference>
<dbReference type="Proteomes" id="UP000075604">
    <property type="component" value="Unassembled WGS sequence"/>
</dbReference>
<dbReference type="GO" id="GO:0009055">
    <property type="term" value="F:electron transfer activity"/>
    <property type="evidence" value="ECO:0007669"/>
    <property type="project" value="InterPro"/>
</dbReference>
<dbReference type="InterPro" id="IPR009056">
    <property type="entry name" value="Cyt_c-like_dom"/>
</dbReference>
<evidence type="ECO:0000313" key="10">
    <source>
        <dbReference type="Proteomes" id="UP000075604"/>
    </source>
</evidence>
<dbReference type="Pfam" id="PF13442">
    <property type="entry name" value="Cytochrome_CBB3"/>
    <property type="match status" value="1"/>
</dbReference>
<keyword evidence="1 4" id="KW-0349">Heme</keyword>
<dbReference type="InterPro" id="IPR036909">
    <property type="entry name" value="Cyt_c-like_dom_sf"/>
</dbReference>
<evidence type="ECO:0000256" key="1">
    <source>
        <dbReference type="ARBA" id="ARBA00022617"/>
    </source>
</evidence>
<dbReference type="AlphaFoldDB" id="A0A150PW10"/>
<dbReference type="Proteomes" id="UP000075502">
    <property type="component" value="Unassembled WGS sequence"/>
</dbReference>
<evidence type="ECO:0000313" key="9">
    <source>
        <dbReference type="Proteomes" id="UP000075502"/>
    </source>
</evidence>
<dbReference type="PROSITE" id="PS51257">
    <property type="entry name" value="PROKAR_LIPOPROTEIN"/>
    <property type="match status" value="1"/>
</dbReference>
<feature type="region of interest" description="Disordered" evidence="5">
    <location>
        <begin position="144"/>
        <end position="163"/>
    </location>
</feature>
<protein>
    <recommendedName>
        <fullName evidence="6">Cytochrome c domain-containing protein</fullName>
    </recommendedName>
</protein>
<evidence type="ECO:0000256" key="5">
    <source>
        <dbReference type="SAM" id="MobiDB-lite"/>
    </source>
</evidence>
<dbReference type="GO" id="GO:0046872">
    <property type="term" value="F:metal ion binding"/>
    <property type="evidence" value="ECO:0007669"/>
    <property type="project" value="UniProtKB-KW"/>
</dbReference>
<sequence>MRRRHDSPLGRLLFTAVLSLGLFGCDPGPGDIREWTPADHDPPSPNEGQGGKVAARPVASNETDPGLIELAWQRNCSSCHGRAGRGDGPQGPMVRAPDLTDAAWQERVTDAQLAEVIRKGRNKMPAFDLPQQVIDGLVKRIRTSRASGSAPAGSAPAQRAEPR</sequence>
<evidence type="ECO:0000256" key="3">
    <source>
        <dbReference type="ARBA" id="ARBA00023004"/>
    </source>
</evidence>
<name>A0A150PW10_SORCE</name>
<accession>A0A150PW10</accession>
<feature type="domain" description="Cytochrome c" evidence="6">
    <location>
        <begin position="61"/>
        <end position="145"/>
    </location>
</feature>